<protein>
    <submittedName>
        <fullName evidence="2">Uncharacterized protein</fullName>
    </submittedName>
</protein>
<accession>A0A3B1E457</accession>
<evidence type="ECO:0000256" key="1">
    <source>
        <dbReference type="SAM" id="Phobius"/>
    </source>
</evidence>
<keyword evidence="1" id="KW-0472">Membrane</keyword>
<organism evidence="2">
    <name type="scientific">hydrothermal vent metagenome</name>
    <dbReference type="NCBI Taxonomy" id="652676"/>
    <lineage>
        <taxon>unclassified sequences</taxon>
        <taxon>metagenomes</taxon>
        <taxon>ecological metagenomes</taxon>
    </lineage>
</organism>
<keyword evidence="1" id="KW-0812">Transmembrane</keyword>
<dbReference type="EMBL" id="UOGL01000468">
    <property type="protein sequence ID" value="VAX40635.1"/>
    <property type="molecule type" value="Genomic_DNA"/>
</dbReference>
<feature type="transmembrane region" description="Helical" evidence="1">
    <location>
        <begin position="12"/>
        <end position="34"/>
    </location>
</feature>
<dbReference type="AlphaFoldDB" id="A0A3B1E457"/>
<keyword evidence="1" id="KW-1133">Transmembrane helix</keyword>
<evidence type="ECO:0000313" key="2">
    <source>
        <dbReference type="EMBL" id="VAX40635.1"/>
    </source>
</evidence>
<name>A0A3B1E457_9ZZZZ</name>
<sequence length="83" mass="8653">MNIRDGIYHSLWAGGALLVVLLLAFSLWLTLQVMGDMNGAAGAKGVVCLTVGLSVLNFIGLVVMTSIATIQSDSNNSSNELSV</sequence>
<reference evidence="2" key="1">
    <citation type="submission" date="2018-06" db="EMBL/GenBank/DDBJ databases">
        <authorList>
            <person name="Zhirakovskaya E."/>
        </authorList>
    </citation>
    <scope>NUCLEOTIDE SEQUENCE</scope>
</reference>
<feature type="transmembrane region" description="Helical" evidence="1">
    <location>
        <begin position="46"/>
        <end position="70"/>
    </location>
</feature>
<gene>
    <name evidence="2" type="ORF">MNBD_PLANCTO02-1406</name>
</gene>
<proteinExistence type="predicted"/>